<evidence type="ECO:0000313" key="3">
    <source>
        <dbReference type="WBParaSite" id="GPUH_0001329801-mRNA-1"/>
    </source>
</evidence>
<protein>
    <submittedName>
        <fullName evidence="3">AAA_11 domain-containing protein</fullName>
    </submittedName>
</protein>
<reference evidence="3" key="1">
    <citation type="submission" date="2016-06" db="UniProtKB">
        <authorList>
            <consortium name="WormBaseParasite"/>
        </authorList>
    </citation>
    <scope>IDENTIFICATION</scope>
</reference>
<organism evidence="3">
    <name type="scientific">Gongylonema pulchrum</name>
    <dbReference type="NCBI Taxonomy" id="637853"/>
    <lineage>
        <taxon>Eukaryota</taxon>
        <taxon>Metazoa</taxon>
        <taxon>Ecdysozoa</taxon>
        <taxon>Nematoda</taxon>
        <taxon>Chromadorea</taxon>
        <taxon>Rhabditida</taxon>
        <taxon>Spirurina</taxon>
        <taxon>Spiruromorpha</taxon>
        <taxon>Spiruroidea</taxon>
        <taxon>Gongylonematidae</taxon>
        <taxon>Gongylonema</taxon>
    </lineage>
</organism>
<dbReference type="EMBL" id="UYRT01080075">
    <property type="protein sequence ID" value="VDN21976.1"/>
    <property type="molecule type" value="Genomic_DNA"/>
</dbReference>
<sequence length="182" mass="19987">MLSGQKVLFQQAPAGTGKTYVIGVIVKYLMQYANTQEYIILTASTNLVVINMANAVLKTAHSLISDLIFFQSLTAEKLCPQKTDVEFNEWTASRVPELLALGLSLGDTAVDQKDFVKEYVKVRLPHEGRGLDESRALRVAAETTKPRLVFAKLGMIDSFITSCGRTTCLICDEAGLVPKTRS</sequence>
<dbReference type="Proteomes" id="UP000271098">
    <property type="component" value="Unassembled WGS sequence"/>
</dbReference>
<evidence type="ECO:0000313" key="2">
    <source>
        <dbReference type="Proteomes" id="UP000271098"/>
    </source>
</evidence>
<dbReference type="Pfam" id="PF13245">
    <property type="entry name" value="AAA_19"/>
    <property type="match status" value="1"/>
</dbReference>
<dbReference type="InterPro" id="IPR027417">
    <property type="entry name" value="P-loop_NTPase"/>
</dbReference>
<dbReference type="SUPFAM" id="SSF52540">
    <property type="entry name" value="P-loop containing nucleoside triphosphate hydrolases"/>
    <property type="match status" value="1"/>
</dbReference>
<reference evidence="1 2" key="2">
    <citation type="submission" date="2018-11" db="EMBL/GenBank/DDBJ databases">
        <authorList>
            <consortium name="Pathogen Informatics"/>
        </authorList>
    </citation>
    <scope>NUCLEOTIDE SEQUENCE [LARGE SCALE GENOMIC DNA]</scope>
</reference>
<evidence type="ECO:0000313" key="1">
    <source>
        <dbReference type="EMBL" id="VDN21976.1"/>
    </source>
</evidence>
<dbReference type="WBParaSite" id="GPUH_0001329801-mRNA-1">
    <property type="protein sequence ID" value="GPUH_0001329801-mRNA-1"/>
    <property type="gene ID" value="GPUH_0001329801"/>
</dbReference>
<dbReference type="OrthoDB" id="5875676at2759"/>
<proteinExistence type="predicted"/>
<dbReference type="Gene3D" id="3.40.50.300">
    <property type="entry name" value="P-loop containing nucleotide triphosphate hydrolases"/>
    <property type="match status" value="1"/>
</dbReference>
<name>A0A183DX42_9BILA</name>
<accession>A0A183DX42</accession>
<dbReference type="AlphaFoldDB" id="A0A183DX42"/>
<keyword evidence="2" id="KW-1185">Reference proteome</keyword>
<gene>
    <name evidence="1" type="ORF">GPUH_LOCUS13282</name>
</gene>